<evidence type="ECO:0000256" key="1">
    <source>
        <dbReference type="SAM" id="MobiDB-lite"/>
    </source>
</evidence>
<gene>
    <name evidence="2" type="ORF">M5K25_016216</name>
</gene>
<protein>
    <submittedName>
        <fullName evidence="2">Uncharacterized protein</fullName>
    </submittedName>
</protein>
<dbReference type="EMBL" id="JANQDX010000013">
    <property type="protein sequence ID" value="KAL0912808.1"/>
    <property type="molecule type" value="Genomic_DNA"/>
</dbReference>
<dbReference type="AlphaFoldDB" id="A0ABD0URH5"/>
<dbReference type="Proteomes" id="UP001552299">
    <property type="component" value="Unassembled WGS sequence"/>
</dbReference>
<organism evidence="2 3">
    <name type="scientific">Dendrobium thyrsiflorum</name>
    <name type="common">Pinecone-like raceme dendrobium</name>
    <name type="synonym">Orchid</name>
    <dbReference type="NCBI Taxonomy" id="117978"/>
    <lineage>
        <taxon>Eukaryota</taxon>
        <taxon>Viridiplantae</taxon>
        <taxon>Streptophyta</taxon>
        <taxon>Embryophyta</taxon>
        <taxon>Tracheophyta</taxon>
        <taxon>Spermatophyta</taxon>
        <taxon>Magnoliopsida</taxon>
        <taxon>Liliopsida</taxon>
        <taxon>Asparagales</taxon>
        <taxon>Orchidaceae</taxon>
        <taxon>Epidendroideae</taxon>
        <taxon>Malaxideae</taxon>
        <taxon>Dendrobiinae</taxon>
        <taxon>Dendrobium</taxon>
    </lineage>
</organism>
<sequence>MAIAFCYTPGASVEFSSSTTRLRTTYTHSRSTVGGSPVRHLQRGKKSPQKSHFDGPKNRPYTLFSSVMGREPGAMPTAFEAFNKENLSIKYTAIGEPDLLSTVHRVDMIQSIKSIDLKVAPMMVVLNADLNQSGRGTCPLTDSFSIKWHRRINSYDSEPSKPSGSAAKWHHDIMVMASARMLPNDTKSLRYESIEYSR</sequence>
<reference evidence="2 3" key="1">
    <citation type="journal article" date="2024" name="Plant Biotechnol. J.">
        <title>Dendrobium thyrsiflorum genome and its molecular insights into genes involved in important horticultural traits.</title>
        <authorList>
            <person name="Chen B."/>
            <person name="Wang J.Y."/>
            <person name="Zheng P.J."/>
            <person name="Li K.L."/>
            <person name="Liang Y.M."/>
            <person name="Chen X.F."/>
            <person name="Zhang C."/>
            <person name="Zhao X."/>
            <person name="He X."/>
            <person name="Zhang G.Q."/>
            <person name="Liu Z.J."/>
            <person name="Xu Q."/>
        </authorList>
    </citation>
    <scope>NUCLEOTIDE SEQUENCE [LARGE SCALE GENOMIC DNA]</scope>
    <source>
        <strain evidence="2">GZMU011</strain>
    </source>
</reference>
<feature type="region of interest" description="Disordered" evidence="1">
    <location>
        <begin position="26"/>
        <end position="58"/>
    </location>
</feature>
<name>A0ABD0URH5_DENTH</name>
<accession>A0ABD0URH5</accession>
<comment type="caution">
    <text evidence="2">The sequence shown here is derived from an EMBL/GenBank/DDBJ whole genome shotgun (WGS) entry which is preliminary data.</text>
</comment>
<evidence type="ECO:0000313" key="2">
    <source>
        <dbReference type="EMBL" id="KAL0912808.1"/>
    </source>
</evidence>
<keyword evidence="3" id="KW-1185">Reference proteome</keyword>
<feature type="compositionally biased region" description="Basic residues" evidence="1">
    <location>
        <begin position="40"/>
        <end position="49"/>
    </location>
</feature>
<evidence type="ECO:0000313" key="3">
    <source>
        <dbReference type="Proteomes" id="UP001552299"/>
    </source>
</evidence>
<proteinExistence type="predicted"/>